<evidence type="ECO:0000259" key="2">
    <source>
        <dbReference type="PROSITE" id="PS50853"/>
    </source>
</evidence>
<dbReference type="Pfam" id="PF13688">
    <property type="entry name" value="Reprolysin_5"/>
    <property type="match status" value="1"/>
</dbReference>
<dbReference type="Gene3D" id="3.40.390.10">
    <property type="entry name" value="Collagenase (Catalytic Domain)"/>
    <property type="match status" value="1"/>
</dbReference>
<proteinExistence type="predicted"/>
<name>A0ABU1R2K9_9BACT</name>
<dbReference type="SUPFAM" id="SSF101898">
    <property type="entry name" value="NHL repeat"/>
    <property type="match status" value="1"/>
</dbReference>
<dbReference type="Pfam" id="PF18962">
    <property type="entry name" value="Por_Secre_tail"/>
    <property type="match status" value="1"/>
</dbReference>
<dbReference type="InterPro" id="IPR026444">
    <property type="entry name" value="Secre_tail"/>
</dbReference>
<gene>
    <name evidence="3" type="ORF">J2W84_004682</name>
</gene>
<dbReference type="Gene3D" id="2.130.10.10">
    <property type="entry name" value="YVTN repeat-like/Quinoprotein amine dehydrogenase"/>
    <property type="match status" value="1"/>
</dbReference>
<accession>A0ABU1R2K9</accession>
<feature type="chain" id="PRO_5047297265" description="Fibronectin type-III domain-containing protein" evidence="1">
    <location>
        <begin position="20"/>
        <end position="953"/>
    </location>
</feature>
<dbReference type="InterPro" id="IPR036116">
    <property type="entry name" value="FN3_sf"/>
</dbReference>
<evidence type="ECO:0000313" key="4">
    <source>
        <dbReference type="Proteomes" id="UP001264980"/>
    </source>
</evidence>
<dbReference type="NCBIfam" id="TIGR04183">
    <property type="entry name" value="Por_Secre_tail"/>
    <property type="match status" value="1"/>
</dbReference>
<dbReference type="InterPro" id="IPR013783">
    <property type="entry name" value="Ig-like_fold"/>
</dbReference>
<dbReference type="EMBL" id="JAVDTI010000005">
    <property type="protein sequence ID" value="MDR6807628.1"/>
    <property type="molecule type" value="Genomic_DNA"/>
</dbReference>
<keyword evidence="1" id="KW-0732">Signal</keyword>
<dbReference type="SUPFAM" id="SSF55486">
    <property type="entry name" value="Metalloproteases ('zincins'), catalytic domain"/>
    <property type="match status" value="1"/>
</dbReference>
<feature type="domain" description="Fibronectin type-III" evidence="2">
    <location>
        <begin position="261"/>
        <end position="350"/>
    </location>
</feature>
<dbReference type="InterPro" id="IPR003961">
    <property type="entry name" value="FN3_dom"/>
</dbReference>
<dbReference type="Gene3D" id="2.60.40.10">
    <property type="entry name" value="Immunoglobulins"/>
    <property type="match status" value="2"/>
</dbReference>
<dbReference type="PROSITE" id="PS50853">
    <property type="entry name" value="FN3"/>
    <property type="match status" value="1"/>
</dbReference>
<reference evidence="3 4" key="1">
    <citation type="submission" date="2023-07" db="EMBL/GenBank/DDBJ databases">
        <title>Sorghum-associated microbial communities from plants grown in Nebraska, USA.</title>
        <authorList>
            <person name="Schachtman D."/>
        </authorList>
    </citation>
    <scope>NUCLEOTIDE SEQUENCE [LARGE SCALE GENOMIC DNA]</scope>
    <source>
        <strain evidence="3 4">BE57</strain>
    </source>
</reference>
<sequence>MRFLYLPLILFLSLSTVFAQQKPVVCGTSDDALPKVILDKMAMLPTILQEQQARTGAGEMNVCRIAVEIDYQTYVQFEKDTNLIYRQVHEDIQKVSEVYEREINTRMVVTGIRIFKNPDTDPFGSTYDIFQIIGILEAMAPVNPDFDKKAYLFTKTLIGAGGVANLNGKASVSPLGNPQVAMHEFGHNFASLHTHNCNWPGGPIDFCVNAEGDCYDKALETLQDRSGTLMSYCTKQSTFHPLCQAIMRDHADQLFSKIRSIPATPALSANAQVAPGDFLFWQPSPTALSYEVTYAPSADFSNSKTASVAFNGFQVRGVGVANTLFVKIRAVNTFGASSWSQPVTVSTGSGKLPPPEINVPATPPIFPMGTVVKLSYAAVPGATSYEIQIGNPTDASFENPYLKIVSTTSEAQYTANLPTMLKWRVRAVNAQGQSKWSESGFFSVNPSRTFPLSIPFYQNAPTTFPFAYSPPSSRVKVRVSIADNHDFSDAVFMKEYDHIGPVTDVVSNLPPNTNLFFKLEEWNESDNGYPKTKTIDYTFSFSTANTTLPAGLTFLSPLAPDVFNYAYPKIALTSKNVWMASRTKGFVRVDQKDFRYQAFNRGNTDGLLGSMDLPAPFQVDDSLNIEFTSFRNISSFVRTKFRDDEPSNPTPLSPLNFTGGIAGYNPSHRLYWSNSVVYKEINNTLAPLKSFPGDWFIRKVVVMSGKAWILAANYKGQAEITVIDPVSGSDIERINSSTHPELLLGMDSFALSPDGKIMILQYDPIAMGNRVSLWDKQKWTVLDGRDPLVSGGAIRSIASSPSGELYTMVWGLQTRILKYNGSEWEKTGEDIPLLEFATSMDIDASDNIWLTGIYGLAKLAQIVPEPITGIAEPSLPKVSVYPNPSSDRILIQYAEHNSKPDSYHIADIRGNILASKQVREKLTEWDISNLGAGIYVLWTVHNGHKRSWKIVKD</sequence>
<organism evidence="3 4">
    <name type="scientific">Dyadobacter fermentans</name>
    <dbReference type="NCBI Taxonomy" id="94254"/>
    <lineage>
        <taxon>Bacteria</taxon>
        <taxon>Pseudomonadati</taxon>
        <taxon>Bacteroidota</taxon>
        <taxon>Cytophagia</taxon>
        <taxon>Cytophagales</taxon>
        <taxon>Spirosomataceae</taxon>
        <taxon>Dyadobacter</taxon>
    </lineage>
</organism>
<protein>
    <recommendedName>
        <fullName evidence="2">Fibronectin type-III domain-containing protein</fullName>
    </recommendedName>
</protein>
<keyword evidence="4" id="KW-1185">Reference proteome</keyword>
<dbReference type="Proteomes" id="UP001264980">
    <property type="component" value="Unassembled WGS sequence"/>
</dbReference>
<evidence type="ECO:0000313" key="3">
    <source>
        <dbReference type="EMBL" id="MDR6807628.1"/>
    </source>
</evidence>
<dbReference type="InterPro" id="IPR024079">
    <property type="entry name" value="MetalloPept_cat_dom_sf"/>
</dbReference>
<evidence type="ECO:0000256" key="1">
    <source>
        <dbReference type="SAM" id="SignalP"/>
    </source>
</evidence>
<comment type="caution">
    <text evidence="3">The sequence shown here is derived from an EMBL/GenBank/DDBJ whole genome shotgun (WGS) entry which is preliminary data.</text>
</comment>
<dbReference type="SUPFAM" id="SSF49265">
    <property type="entry name" value="Fibronectin type III"/>
    <property type="match status" value="1"/>
</dbReference>
<feature type="signal peptide" evidence="1">
    <location>
        <begin position="1"/>
        <end position="19"/>
    </location>
</feature>
<dbReference type="RefSeq" id="WP_309988141.1">
    <property type="nucleotide sequence ID" value="NZ_JAVDTI010000005.1"/>
</dbReference>
<dbReference type="InterPro" id="IPR015943">
    <property type="entry name" value="WD40/YVTN_repeat-like_dom_sf"/>
</dbReference>